<evidence type="ECO:0000256" key="2">
    <source>
        <dbReference type="ARBA" id="ARBA00006962"/>
    </source>
</evidence>
<comment type="similarity">
    <text evidence="2">Belongs to the glycosyltransferase 28 family.</text>
</comment>
<comment type="subcellular location">
    <subcellularLocation>
        <location evidence="1">Membrane</location>
    </subcellularLocation>
</comment>
<dbReference type="InterPro" id="IPR050519">
    <property type="entry name" value="Glycosyltransf_28_UgtP"/>
</dbReference>
<feature type="domain" description="Diacylglycerol glucosyltransferase N-terminal" evidence="6">
    <location>
        <begin position="16"/>
        <end position="184"/>
    </location>
</feature>
<name>A0A0D1VCP7_ANEMI</name>
<sequence>MQKVLFLPLLQMASGHHQVADALICSLEKRAPEILCKKIEFLSYVNERIEKMVTRTYMKWIYYAPQAYEQTYKHFACKSSHAGNYQLQWYERLFEKKMEQLLEEEQPDLIVCTHAFPSFLVSRLKEKQKIFTPVINIYTDFFINNIWGRSGIDYHFVPTSLLKEELMGKYNIAGEQIYVTGIPVDECFEKGKKHANSFPPYPILISGGSNGLGDIRLLLQKLKHATDFHFIVLCGKNEKLVQSLTSWGVKHIQPFPFVSSRKEMNRLYEWAAAVITKPGGITVSEALCKNLPIFIHSALPGQEEVNLHYLVSQQLAQQLDPASSYEKQLLNILNNKQERNHWHHRIHTYHKSKEAVAWQKILDLLK</sequence>
<evidence type="ECO:0000313" key="9">
    <source>
        <dbReference type="Proteomes" id="UP000037269"/>
    </source>
</evidence>
<protein>
    <submittedName>
        <fullName evidence="8">UDP-N-acetylglucosamine:LPS N-acetylglucosamine transferase</fullName>
    </submittedName>
</protein>
<dbReference type="Gene3D" id="3.40.50.2000">
    <property type="entry name" value="Glycogen Phosphorylase B"/>
    <property type="match status" value="1"/>
</dbReference>
<dbReference type="PANTHER" id="PTHR43025:SF3">
    <property type="entry name" value="MONOGALACTOSYLDIACYLGLYCEROL SYNTHASE 1, CHLOROPLASTIC"/>
    <property type="match status" value="1"/>
</dbReference>
<dbReference type="Pfam" id="PF06925">
    <property type="entry name" value="MGDG_synth"/>
    <property type="match status" value="1"/>
</dbReference>
<dbReference type="Proteomes" id="UP000182836">
    <property type="component" value="Unassembled WGS sequence"/>
</dbReference>
<dbReference type="SUPFAM" id="SSF53756">
    <property type="entry name" value="UDP-Glycosyltransferase/glycogen phosphorylase"/>
    <property type="match status" value="1"/>
</dbReference>
<dbReference type="GO" id="GO:0016020">
    <property type="term" value="C:membrane"/>
    <property type="evidence" value="ECO:0007669"/>
    <property type="project" value="UniProtKB-SubCell"/>
</dbReference>
<evidence type="ECO:0000256" key="1">
    <source>
        <dbReference type="ARBA" id="ARBA00004370"/>
    </source>
</evidence>
<dbReference type="Pfam" id="PF04101">
    <property type="entry name" value="Glyco_tran_28_C"/>
    <property type="match status" value="1"/>
</dbReference>
<dbReference type="RefSeq" id="WP_043065214.1">
    <property type="nucleotide sequence ID" value="NZ_CCMI01000034.1"/>
</dbReference>
<proteinExistence type="inferred from homology"/>
<dbReference type="EMBL" id="LGUG01000004">
    <property type="protein sequence ID" value="KON96892.1"/>
    <property type="molecule type" value="Genomic_DNA"/>
</dbReference>
<keyword evidence="4 8" id="KW-0808">Transferase</keyword>
<dbReference type="GO" id="GO:0009247">
    <property type="term" value="P:glycolipid biosynthetic process"/>
    <property type="evidence" value="ECO:0007669"/>
    <property type="project" value="InterPro"/>
</dbReference>
<organism evidence="7 9">
    <name type="scientific">Aneurinibacillus migulanus</name>
    <name type="common">Bacillus migulanus</name>
    <dbReference type="NCBI Taxonomy" id="47500"/>
    <lineage>
        <taxon>Bacteria</taxon>
        <taxon>Bacillati</taxon>
        <taxon>Bacillota</taxon>
        <taxon>Bacilli</taxon>
        <taxon>Bacillales</taxon>
        <taxon>Paenibacillaceae</taxon>
        <taxon>Aneurinibacillus group</taxon>
        <taxon>Aneurinibacillus</taxon>
    </lineage>
</organism>
<dbReference type="AlphaFoldDB" id="A0A0D1VCP7"/>
<evidence type="ECO:0000313" key="8">
    <source>
        <dbReference type="EMBL" id="SDJ69623.1"/>
    </source>
</evidence>
<reference evidence="8 10" key="2">
    <citation type="submission" date="2016-10" db="EMBL/GenBank/DDBJ databases">
        <authorList>
            <person name="de Groot N.N."/>
        </authorList>
    </citation>
    <scope>NUCLEOTIDE SEQUENCE [LARGE SCALE GENOMIC DNA]</scope>
    <source>
        <strain evidence="8 10">DSM 2895</strain>
    </source>
</reference>
<dbReference type="OrthoDB" id="9815663at2"/>
<dbReference type="GO" id="GO:0016758">
    <property type="term" value="F:hexosyltransferase activity"/>
    <property type="evidence" value="ECO:0007669"/>
    <property type="project" value="InterPro"/>
</dbReference>
<keyword evidence="3" id="KW-0328">Glycosyltransferase</keyword>
<feature type="domain" description="Glycosyl transferase family 28 C-terminal" evidence="5">
    <location>
        <begin position="203"/>
        <end position="324"/>
    </location>
</feature>
<dbReference type="GeneID" id="42306829"/>
<dbReference type="InterPro" id="IPR009695">
    <property type="entry name" value="Diacylglyc_glucosyltr_N"/>
</dbReference>
<evidence type="ECO:0000259" key="6">
    <source>
        <dbReference type="Pfam" id="PF06925"/>
    </source>
</evidence>
<dbReference type="PANTHER" id="PTHR43025">
    <property type="entry name" value="MONOGALACTOSYLDIACYLGLYCEROL SYNTHASE"/>
    <property type="match status" value="1"/>
</dbReference>
<evidence type="ECO:0000313" key="7">
    <source>
        <dbReference type="EMBL" id="KON96892.1"/>
    </source>
</evidence>
<gene>
    <name evidence="7" type="ORF">AF333_16795</name>
    <name evidence="8" type="ORF">SAMN04487909_12563</name>
</gene>
<dbReference type="PATRIC" id="fig|47500.8.peg.5662"/>
<evidence type="ECO:0000256" key="3">
    <source>
        <dbReference type="ARBA" id="ARBA00022676"/>
    </source>
</evidence>
<evidence type="ECO:0000313" key="10">
    <source>
        <dbReference type="Proteomes" id="UP000182836"/>
    </source>
</evidence>
<keyword evidence="9" id="KW-1185">Reference proteome</keyword>
<dbReference type="Proteomes" id="UP000037269">
    <property type="component" value="Unassembled WGS sequence"/>
</dbReference>
<dbReference type="InterPro" id="IPR007235">
    <property type="entry name" value="Glyco_trans_28_C"/>
</dbReference>
<dbReference type="EMBL" id="FNED01000025">
    <property type="protein sequence ID" value="SDJ69623.1"/>
    <property type="molecule type" value="Genomic_DNA"/>
</dbReference>
<evidence type="ECO:0000259" key="5">
    <source>
        <dbReference type="Pfam" id="PF04101"/>
    </source>
</evidence>
<accession>A0A0D1VCP7</accession>
<dbReference type="STRING" id="47500.AF333_16795"/>
<reference evidence="7 9" key="1">
    <citation type="submission" date="2015-07" db="EMBL/GenBank/DDBJ databases">
        <title>Fjat-14205 dsm 2895.</title>
        <authorList>
            <person name="Liu B."/>
            <person name="Wang J."/>
            <person name="Zhu Y."/>
            <person name="Liu G."/>
            <person name="Chen Q."/>
            <person name="Chen Z."/>
            <person name="Lan J."/>
            <person name="Che J."/>
            <person name="Ge C."/>
            <person name="Shi H."/>
            <person name="Pan Z."/>
            <person name="Liu X."/>
        </authorList>
    </citation>
    <scope>NUCLEOTIDE SEQUENCE [LARGE SCALE GENOMIC DNA]</scope>
    <source>
        <strain evidence="7 9">DSM 2895</strain>
    </source>
</reference>
<evidence type="ECO:0000256" key="4">
    <source>
        <dbReference type="ARBA" id="ARBA00022679"/>
    </source>
</evidence>